<keyword evidence="3 10" id="KW-0132">Cell division</keyword>
<evidence type="ECO:0000256" key="3">
    <source>
        <dbReference type="ARBA" id="ARBA00022618"/>
    </source>
</evidence>
<evidence type="ECO:0000256" key="7">
    <source>
        <dbReference type="ARBA" id="ARBA00023306"/>
    </source>
</evidence>
<dbReference type="PROSITE" id="PS50206">
    <property type="entry name" value="RHODANESE_3"/>
    <property type="match status" value="1"/>
</dbReference>
<dbReference type="InterPro" id="IPR001763">
    <property type="entry name" value="Rhodanese-like_dom"/>
</dbReference>
<dbReference type="GO" id="GO:0010971">
    <property type="term" value="P:positive regulation of G2/M transition of mitotic cell cycle"/>
    <property type="evidence" value="ECO:0007669"/>
    <property type="project" value="TreeGrafter"/>
</dbReference>
<dbReference type="PANTHER" id="PTHR10828:SF17">
    <property type="entry name" value="PROTEIN-TYROSINE-PHOSPHATASE"/>
    <property type="match status" value="1"/>
</dbReference>
<evidence type="ECO:0000256" key="2">
    <source>
        <dbReference type="ARBA" id="ARBA00013064"/>
    </source>
</evidence>
<feature type="region of interest" description="Disordered" evidence="11">
    <location>
        <begin position="104"/>
        <end position="305"/>
    </location>
</feature>
<keyword evidence="6 10" id="KW-0904">Protein phosphatase</keyword>
<sequence>MEFSSPLAAMRPQPCPTWSSRRDLPMHRAIYNSCQPMDFSNFDFRNLSMHQPPKPAHRDYFNLKPSRASTSSPTSSLTADLDANFHIDKSPQVATPRRSLFTTNVIPPGNGFDHMCTPPMDEGTTPPIPSSSPGIDHMDVSPLPHKQPYFMAQVTLPSPSPQDTPDEQSMSHDHLSNPTPLAQPVQAPNFLQLPERKRSVTRPGLARSKPFSTNSIPQRPSSAENSLPPFRFGNVAQSNLSSSSTPSLSESPIAENDSFSMLPPPRRPSVGAANRNSGSPCGGHVRKPSNGRPAFSRPPRKQIRRSLSMFQHPDDIMREEEELVPAPTMSSMMEVEQEHTLKLPHFIPDNDADGLPRITQDTMADILDTKHSSKYENVIIIDCRFEYEYEGGHIESAVNFNDKQLLADELFKNGTSPSDTLLIFHCEYSVHRAPLTAKYIRSHDRNVNMENYPRLTYPEMYILDGGYSRFYGEQPSKCYPQNYVEMNDERHEQDCERGMAKVKSRPKLSRAQTFAFGQAGSDDMEDSPTAQGKNSMRGGIGPRSQSSFAVSPKVAHNIGASFARRMASY</sequence>
<evidence type="ECO:0000256" key="10">
    <source>
        <dbReference type="RuleBase" id="RU368028"/>
    </source>
</evidence>
<evidence type="ECO:0000256" key="1">
    <source>
        <dbReference type="ARBA" id="ARBA00011065"/>
    </source>
</evidence>
<dbReference type="GO" id="GO:0004725">
    <property type="term" value="F:protein tyrosine phosphatase activity"/>
    <property type="evidence" value="ECO:0007669"/>
    <property type="project" value="UniProtKB-UniRule"/>
</dbReference>
<dbReference type="GO" id="GO:0000086">
    <property type="term" value="P:G2/M transition of mitotic cell cycle"/>
    <property type="evidence" value="ECO:0007669"/>
    <property type="project" value="TreeGrafter"/>
</dbReference>
<dbReference type="InterPro" id="IPR000751">
    <property type="entry name" value="MPI_Phosphatase"/>
</dbReference>
<keyword evidence="4 10" id="KW-0498">Mitosis</keyword>
<evidence type="ECO:0000313" key="13">
    <source>
        <dbReference type="EMBL" id="KAL1582761.1"/>
    </source>
</evidence>
<keyword evidence="14" id="KW-1185">Reference proteome</keyword>
<dbReference type="GO" id="GO:0110032">
    <property type="term" value="P:positive regulation of G2/MI transition of meiotic cell cycle"/>
    <property type="evidence" value="ECO:0007669"/>
    <property type="project" value="TreeGrafter"/>
</dbReference>
<dbReference type="GO" id="GO:0005737">
    <property type="term" value="C:cytoplasm"/>
    <property type="evidence" value="ECO:0007669"/>
    <property type="project" value="TreeGrafter"/>
</dbReference>
<dbReference type="CDD" id="cd01530">
    <property type="entry name" value="Cdc25"/>
    <property type="match status" value="1"/>
</dbReference>
<name>A0AB34KG81_9PEZI</name>
<evidence type="ECO:0000259" key="12">
    <source>
        <dbReference type="PROSITE" id="PS50206"/>
    </source>
</evidence>
<accession>A0AB34KG81</accession>
<comment type="similarity">
    <text evidence="1 10">Belongs to the MPI phosphatase family.</text>
</comment>
<evidence type="ECO:0000256" key="8">
    <source>
        <dbReference type="ARBA" id="ARBA00051722"/>
    </source>
</evidence>
<gene>
    <name evidence="13" type="ORF">WHR41_08350</name>
</gene>
<feature type="compositionally biased region" description="Polar residues" evidence="11">
    <location>
        <begin position="210"/>
        <end position="225"/>
    </location>
</feature>
<dbReference type="GO" id="GO:0005634">
    <property type="term" value="C:nucleus"/>
    <property type="evidence" value="ECO:0007669"/>
    <property type="project" value="TreeGrafter"/>
</dbReference>
<dbReference type="InterPro" id="IPR036873">
    <property type="entry name" value="Rhodanese-like_dom_sf"/>
</dbReference>
<evidence type="ECO:0000256" key="6">
    <source>
        <dbReference type="ARBA" id="ARBA00022912"/>
    </source>
</evidence>
<dbReference type="RefSeq" id="XP_069225868.1">
    <property type="nucleotide sequence ID" value="XM_069376954.1"/>
</dbReference>
<dbReference type="SUPFAM" id="SSF52821">
    <property type="entry name" value="Rhodanese/Cell cycle control phosphatase"/>
    <property type="match status" value="1"/>
</dbReference>
<dbReference type="SMART" id="SM00450">
    <property type="entry name" value="RHOD"/>
    <property type="match status" value="1"/>
</dbReference>
<dbReference type="PRINTS" id="PR00716">
    <property type="entry name" value="MPIPHPHTASE"/>
</dbReference>
<keyword evidence="7 10" id="KW-0131">Cell cycle</keyword>
<dbReference type="GO" id="GO:0051301">
    <property type="term" value="P:cell division"/>
    <property type="evidence" value="ECO:0007669"/>
    <property type="project" value="UniProtKB-UniRule"/>
</dbReference>
<evidence type="ECO:0000256" key="5">
    <source>
        <dbReference type="ARBA" id="ARBA00022801"/>
    </source>
</evidence>
<dbReference type="Gene3D" id="3.40.250.10">
    <property type="entry name" value="Rhodanese-like domain"/>
    <property type="match status" value="1"/>
</dbReference>
<keyword evidence="5 10" id="KW-0378">Hydrolase</keyword>
<comment type="function">
    <text evidence="10">Tyrosine protein phosphatase which functions as a dosage-dependent inducer of mitotic progression.</text>
</comment>
<evidence type="ECO:0000256" key="9">
    <source>
        <dbReference type="ARBA" id="ARBA00067190"/>
    </source>
</evidence>
<dbReference type="PANTHER" id="PTHR10828">
    <property type="entry name" value="M-PHASE INDUCER PHOSPHATASE DUAL SPECIFICITY PHOSPHATASE CDC25"/>
    <property type="match status" value="1"/>
</dbReference>
<dbReference type="FunFam" id="3.40.250.10:FF:000021">
    <property type="entry name" value="M-phase inducer phosphatase cdc-25.2"/>
    <property type="match status" value="1"/>
</dbReference>
<reference evidence="13 14" key="1">
    <citation type="journal article" date="2020" name="Microbiol. Resour. Announc.">
        <title>Draft Genome Sequence of a Cladosporium Species Isolated from the Mesophotic Ascidian Didemnum maculosum.</title>
        <authorList>
            <person name="Gioti A."/>
            <person name="Siaperas R."/>
            <person name="Nikolaivits E."/>
            <person name="Le Goff G."/>
            <person name="Ouazzani J."/>
            <person name="Kotoulas G."/>
            <person name="Topakas E."/>
        </authorList>
    </citation>
    <scope>NUCLEOTIDE SEQUENCE [LARGE SCALE GENOMIC DNA]</scope>
    <source>
        <strain evidence="13 14">TM138-S3</strain>
    </source>
</reference>
<dbReference type="GeneID" id="96009792"/>
<evidence type="ECO:0000313" key="14">
    <source>
        <dbReference type="Proteomes" id="UP000803884"/>
    </source>
</evidence>
<feature type="region of interest" description="Disordered" evidence="11">
    <location>
        <begin position="515"/>
        <end position="551"/>
    </location>
</feature>
<evidence type="ECO:0000256" key="4">
    <source>
        <dbReference type="ARBA" id="ARBA00022776"/>
    </source>
</evidence>
<protein>
    <recommendedName>
        <fullName evidence="9 10">M-phase inducer phosphatase</fullName>
        <ecNumber evidence="2 10">3.1.3.48</ecNumber>
    </recommendedName>
</protein>
<evidence type="ECO:0000256" key="11">
    <source>
        <dbReference type="SAM" id="MobiDB-lite"/>
    </source>
</evidence>
<feature type="domain" description="Rhodanese" evidence="12">
    <location>
        <begin position="374"/>
        <end position="479"/>
    </location>
</feature>
<organism evidence="13 14">
    <name type="scientific">Cladosporium halotolerans</name>
    <dbReference type="NCBI Taxonomy" id="1052096"/>
    <lineage>
        <taxon>Eukaryota</taxon>
        <taxon>Fungi</taxon>
        <taxon>Dikarya</taxon>
        <taxon>Ascomycota</taxon>
        <taxon>Pezizomycotina</taxon>
        <taxon>Dothideomycetes</taxon>
        <taxon>Dothideomycetidae</taxon>
        <taxon>Cladosporiales</taxon>
        <taxon>Cladosporiaceae</taxon>
        <taxon>Cladosporium</taxon>
    </lineage>
</organism>
<dbReference type="AlphaFoldDB" id="A0AB34KG81"/>
<comment type="catalytic activity">
    <reaction evidence="8 10">
        <text>O-phospho-L-tyrosyl-[protein] + H2O = L-tyrosyl-[protein] + phosphate</text>
        <dbReference type="Rhea" id="RHEA:10684"/>
        <dbReference type="Rhea" id="RHEA-COMP:10136"/>
        <dbReference type="Rhea" id="RHEA-COMP:20101"/>
        <dbReference type="ChEBI" id="CHEBI:15377"/>
        <dbReference type="ChEBI" id="CHEBI:43474"/>
        <dbReference type="ChEBI" id="CHEBI:46858"/>
        <dbReference type="ChEBI" id="CHEBI:61978"/>
        <dbReference type="EC" id="3.1.3.48"/>
    </reaction>
</comment>
<dbReference type="Proteomes" id="UP000803884">
    <property type="component" value="Unassembled WGS sequence"/>
</dbReference>
<dbReference type="EMBL" id="JAAQHG020000044">
    <property type="protein sequence ID" value="KAL1582761.1"/>
    <property type="molecule type" value="Genomic_DNA"/>
</dbReference>
<dbReference type="Pfam" id="PF00581">
    <property type="entry name" value="Rhodanese"/>
    <property type="match status" value="1"/>
</dbReference>
<proteinExistence type="inferred from homology"/>
<dbReference type="EC" id="3.1.3.48" evidence="2 10"/>
<comment type="caution">
    <text evidence="13">The sequence shown here is derived from an EMBL/GenBank/DDBJ whole genome shotgun (WGS) entry which is preliminary data.</text>
</comment>
<feature type="compositionally biased region" description="Low complexity" evidence="11">
    <location>
        <begin position="238"/>
        <end position="252"/>
    </location>
</feature>